<dbReference type="AlphaFoldDB" id="A0A0F6Z448"/>
<dbReference type="HOGENOM" id="CLU_100512_0_0_11"/>
<dbReference type="GO" id="GO:0016020">
    <property type="term" value="C:membrane"/>
    <property type="evidence" value="ECO:0007669"/>
    <property type="project" value="UniProtKB-SubCell"/>
</dbReference>
<dbReference type="Pfam" id="PF07947">
    <property type="entry name" value="YhhN"/>
    <property type="match status" value="1"/>
</dbReference>
<evidence type="ECO:0000256" key="3">
    <source>
        <dbReference type="ARBA" id="ARBA00022692"/>
    </source>
</evidence>
<evidence type="ECO:0000256" key="5">
    <source>
        <dbReference type="ARBA" id="ARBA00023136"/>
    </source>
</evidence>
<name>A0A0F6Z448_9CORY</name>
<evidence type="ECO:0000256" key="1">
    <source>
        <dbReference type="ARBA" id="ARBA00004141"/>
    </source>
</evidence>
<dbReference type="PATRIC" id="fig|92706.3.peg.366"/>
<reference evidence="6 7" key="1">
    <citation type="submission" date="2015-04" db="EMBL/GenBank/DDBJ databases">
        <title>Complete Genome Sequence of Brevibacterium flavum ATCC 15168.</title>
        <authorList>
            <person name="Ahn J."/>
            <person name="Park G."/>
            <person name="Jeon W."/>
            <person name="Jang Y."/>
            <person name="Jang M."/>
            <person name="Lee H."/>
            <person name="Lee H."/>
        </authorList>
    </citation>
    <scope>NUCLEOTIDE SEQUENCE [LARGE SCALE GENOMIC DNA]</scope>
    <source>
        <strain evidence="6 7">ATCC 15168</strain>
    </source>
</reference>
<evidence type="ECO:0000256" key="2">
    <source>
        <dbReference type="ARBA" id="ARBA00007375"/>
    </source>
</evidence>
<accession>A0A0F6Z448</accession>
<dbReference type="GO" id="GO:0016787">
    <property type="term" value="F:hydrolase activity"/>
    <property type="evidence" value="ECO:0007669"/>
    <property type="project" value="TreeGrafter"/>
</dbReference>
<proteinExistence type="inferred from homology"/>
<gene>
    <name evidence="6" type="ORF">YH66_01780</name>
</gene>
<comment type="similarity">
    <text evidence="2">Belongs to the TMEM86 family.</text>
</comment>
<comment type="subcellular location">
    <subcellularLocation>
        <location evidence="1">Membrane</location>
        <topology evidence="1">Multi-pass membrane protein</topology>
    </subcellularLocation>
</comment>
<evidence type="ECO:0000313" key="6">
    <source>
        <dbReference type="EMBL" id="AKF26372.1"/>
    </source>
</evidence>
<keyword evidence="7" id="KW-1185">Reference proteome</keyword>
<dbReference type="InterPro" id="IPR012506">
    <property type="entry name" value="TMEM86B-like"/>
</dbReference>
<dbReference type="PANTHER" id="PTHR31885:SF6">
    <property type="entry name" value="GH04784P"/>
    <property type="match status" value="1"/>
</dbReference>
<dbReference type="Proteomes" id="UP000034037">
    <property type="component" value="Chromosome"/>
</dbReference>
<evidence type="ECO:0008006" key="8">
    <source>
        <dbReference type="Google" id="ProtNLM"/>
    </source>
</evidence>
<dbReference type="EMBL" id="CP011309">
    <property type="protein sequence ID" value="AKF26372.1"/>
    <property type="molecule type" value="Genomic_DNA"/>
</dbReference>
<keyword evidence="4" id="KW-1133">Transmembrane helix</keyword>
<dbReference type="RefSeq" id="WP_003863281.1">
    <property type="nucleotide sequence ID" value="NZ_CP011309.1"/>
</dbReference>
<evidence type="ECO:0000313" key="7">
    <source>
        <dbReference type="Proteomes" id="UP000034037"/>
    </source>
</evidence>
<dbReference type="PANTHER" id="PTHR31885">
    <property type="entry name" value="GH04784P"/>
    <property type="match status" value="1"/>
</dbReference>
<keyword evidence="5" id="KW-0472">Membrane</keyword>
<evidence type="ECO:0000256" key="4">
    <source>
        <dbReference type="ARBA" id="ARBA00022989"/>
    </source>
</evidence>
<sequence length="237" mass="24221">MLNGLVTKTRQGASALVKAVSKSGSEPERAAFVTAAGAHVCASLMGVSKVKTLSKPTLMPLLAGRVLRSSCGSLEKGLGLVGLAGGWAGDLVLMKPDSLPKGAAGFAINHAAYIALLLRRGARPSAVRAGIRAVPLLGAAGFAAIREPKMLPIVLGYGGLLATTSMLADDSKLHDSSNLASFGMGHGGNLFLISDAVLFTRELFLEDGTVAAQFADGAVMGTYTIAQLLLVDGLFSD</sequence>
<protein>
    <recommendedName>
        <fullName evidence="8">Lysoplasmalogenase</fullName>
    </recommendedName>
</protein>
<keyword evidence="3" id="KW-0812">Transmembrane</keyword>
<organism evidence="6 7">
    <name type="scientific">[Brevibacterium] flavum</name>
    <dbReference type="NCBI Taxonomy" id="92706"/>
    <lineage>
        <taxon>Bacteria</taxon>
        <taxon>Bacillati</taxon>
        <taxon>Actinomycetota</taxon>
        <taxon>Actinomycetes</taxon>
        <taxon>Mycobacteriales</taxon>
        <taxon>Corynebacteriaceae</taxon>
        <taxon>Corynebacterium</taxon>
    </lineage>
</organism>